<comment type="caution">
    <text evidence="1">The sequence shown here is derived from an EMBL/GenBank/DDBJ whole genome shotgun (WGS) entry which is preliminary data.</text>
</comment>
<evidence type="ECO:0000313" key="2">
    <source>
        <dbReference type="Proteomes" id="UP001211249"/>
    </source>
</evidence>
<dbReference type="Proteomes" id="UP001211249">
    <property type="component" value="Unassembled WGS sequence"/>
</dbReference>
<dbReference type="EMBL" id="JAQMUC010000093">
    <property type="protein sequence ID" value="MDB9537332.1"/>
    <property type="molecule type" value="Genomic_DNA"/>
</dbReference>
<dbReference type="RefSeq" id="WP_271797027.1">
    <property type="nucleotide sequence ID" value="NZ_JAQMUC010000093.1"/>
</dbReference>
<reference evidence="1 2" key="1">
    <citation type="submission" date="2023-01" db="EMBL/GenBank/DDBJ databases">
        <title>Genomes from the Australian National Cyanobacteria Reference Collection.</title>
        <authorList>
            <person name="Willis A."/>
            <person name="Lee E.M.F."/>
        </authorList>
    </citation>
    <scope>NUCLEOTIDE SEQUENCE [LARGE SCALE GENOMIC DNA]</scope>
    <source>
        <strain evidence="1 2">CS-1226</strain>
    </source>
</reference>
<accession>A0ABT5AKA8</accession>
<protein>
    <submittedName>
        <fullName evidence="1">Uncharacterized protein</fullName>
    </submittedName>
</protein>
<sequence length="141" mass="16365">MEQWQKDLIDMIETVADEVEQFFLGMNDMVDAFFEFAEEITEEVQSTYVADIDNFARLHEQFLQELAEPILEIYWELEDITEDVDPGFPYAVEATIEKNVACIGCSQYHGQVYGGNLLVCAMHPHGWDDQNCPDWEKEIEC</sequence>
<proteinExistence type="predicted"/>
<evidence type="ECO:0000313" key="1">
    <source>
        <dbReference type="EMBL" id="MDB9537332.1"/>
    </source>
</evidence>
<keyword evidence="2" id="KW-1185">Reference proteome</keyword>
<gene>
    <name evidence="1" type="ORF">PN451_16105</name>
</gene>
<organism evidence="1 2">
    <name type="scientific">Dolichospermum planctonicum CS-1226</name>
    <dbReference type="NCBI Taxonomy" id="3021751"/>
    <lineage>
        <taxon>Bacteria</taxon>
        <taxon>Bacillati</taxon>
        <taxon>Cyanobacteriota</taxon>
        <taxon>Cyanophyceae</taxon>
        <taxon>Nostocales</taxon>
        <taxon>Aphanizomenonaceae</taxon>
        <taxon>Dolichospermum</taxon>
        <taxon>Dolichospermum planctonicum</taxon>
    </lineage>
</organism>
<name>A0ABT5AKA8_9CYAN</name>